<name>A0ABN1JD66_9CLOT</name>
<dbReference type="Proteomes" id="UP001501510">
    <property type="component" value="Unassembled WGS sequence"/>
</dbReference>
<dbReference type="EMBL" id="BAAACG010000006">
    <property type="protein sequence ID" value="GAA0735863.1"/>
    <property type="molecule type" value="Genomic_DNA"/>
</dbReference>
<dbReference type="RefSeq" id="WP_343759483.1">
    <property type="nucleotide sequence ID" value="NZ_BAAACG010000006.1"/>
</dbReference>
<comment type="caution">
    <text evidence="1">The sequence shown here is derived from an EMBL/GenBank/DDBJ whole genome shotgun (WGS) entry which is preliminary data.</text>
</comment>
<evidence type="ECO:0000313" key="1">
    <source>
        <dbReference type="EMBL" id="GAA0735863.1"/>
    </source>
</evidence>
<organism evidence="1 2">
    <name type="scientific">Clostridium oceanicum</name>
    <dbReference type="NCBI Taxonomy" id="1543"/>
    <lineage>
        <taxon>Bacteria</taxon>
        <taxon>Bacillati</taxon>
        <taxon>Bacillota</taxon>
        <taxon>Clostridia</taxon>
        <taxon>Eubacteriales</taxon>
        <taxon>Clostridiaceae</taxon>
        <taxon>Clostridium</taxon>
    </lineage>
</organism>
<protein>
    <recommendedName>
        <fullName evidence="3">Phage portal protein</fullName>
    </recommendedName>
</protein>
<proteinExistence type="predicted"/>
<evidence type="ECO:0008006" key="3">
    <source>
        <dbReference type="Google" id="ProtNLM"/>
    </source>
</evidence>
<gene>
    <name evidence="1" type="ORF">GCM10008906_10130</name>
</gene>
<sequence>MADIFFSTLDRKQIYKLPVLPEEMPELSQSSSNEEFETFNNGVYNFMGNVGLVSFSIDSWLPAYPNKYKWVKSQIDPYLLINMWRKANLKKEPLRVIINRNKNDFLPTELLNWIVTIESISWHEKNNNDIAYNVSLKQYRVIE</sequence>
<keyword evidence="2" id="KW-1185">Reference proteome</keyword>
<accession>A0ABN1JD66</accession>
<evidence type="ECO:0000313" key="2">
    <source>
        <dbReference type="Proteomes" id="UP001501510"/>
    </source>
</evidence>
<reference evidence="1 2" key="1">
    <citation type="journal article" date="2019" name="Int. J. Syst. Evol. Microbiol.">
        <title>The Global Catalogue of Microorganisms (GCM) 10K type strain sequencing project: providing services to taxonomists for standard genome sequencing and annotation.</title>
        <authorList>
            <consortium name="The Broad Institute Genomics Platform"/>
            <consortium name="The Broad Institute Genome Sequencing Center for Infectious Disease"/>
            <person name="Wu L."/>
            <person name="Ma J."/>
        </authorList>
    </citation>
    <scope>NUCLEOTIDE SEQUENCE [LARGE SCALE GENOMIC DNA]</scope>
    <source>
        <strain evidence="1 2">JCM 1407</strain>
    </source>
</reference>